<evidence type="ECO:0000256" key="7">
    <source>
        <dbReference type="ARBA" id="ARBA00022692"/>
    </source>
</evidence>
<dbReference type="InterPro" id="IPR010227">
    <property type="entry name" value="NADH_Q_OxRdtase_chainM/4"/>
</dbReference>
<evidence type="ECO:0000256" key="10">
    <source>
        <dbReference type="ARBA" id="ARBA00022989"/>
    </source>
</evidence>
<feature type="transmembrane region" description="Helical" evidence="16">
    <location>
        <begin position="237"/>
        <end position="260"/>
    </location>
</feature>
<feature type="transmembrane region" description="Helical" evidence="16">
    <location>
        <begin position="266"/>
        <end position="287"/>
    </location>
</feature>
<evidence type="ECO:0000256" key="3">
    <source>
        <dbReference type="ARBA" id="ARBA00012944"/>
    </source>
</evidence>
<dbReference type="InterPro" id="IPR001750">
    <property type="entry name" value="ND/Mrp_TM"/>
</dbReference>
<dbReference type="GO" id="GO:0015990">
    <property type="term" value="P:electron transport coupled proton transport"/>
    <property type="evidence" value="ECO:0007669"/>
    <property type="project" value="TreeGrafter"/>
</dbReference>
<comment type="function">
    <text evidence="16">Core subunit of the mitochondrial membrane respiratory chain NADH dehydrogenase (Complex I) which catalyzes electron transfer from NADH through the respiratory chain, using ubiquinone as an electron acceptor. Essential for the catalytic activity and assembly of complex I.</text>
</comment>
<feature type="transmembrane region" description="Helical" evidence="16">
    <location>
        <begin position="319"/>
        <end position="339"/>
    </location>
</feature>
<evidence type="ECO:0000256" key="5">
    <source>
        <dbReference type="ARBA" id="ARBA00022448"/>
    </source>
</evidence>
<reference evidence="19" key="1">
    <citation type="journal article" date="2010" name="Mol. Phylogenet. Evol.">
        <title>Mitochondrial genome evolution in Ophiuroidea, Echinoidea, and Holothuroidea: Insights in phylogenetic relationships of Echinodermata.</title>
        <authorList>
            <person name="Perseke M."/>
            <person name="Bernhard D."/>
            <person name="Fritzsch G."/>
            <person name="Bruemmer F."/>
            <person name="Stadler P.F."/>
            <person name="Schlegel M."/>
        </authorList>
    </citation>
    <scope>NUCLEOTIDE SEQUENCE</scope>
</reference>
<name>D3H5Z9_ECHCD</name>
<accession>D3H5Z9</accession>
<evidence type="ECO:0000256" key="12">
    <source>
        <dbReference type="ARBA" id="ARBA00023075"/>
    </source>
</evidence>
<proteinExistence type="inferred from homology"/>
<dbReference type="AlphaFoldDB" id="D3H5Z9"/>
<keyword evidence="14 16" id="KW-0472">Membrane</keyword>
<evidence type="ECO:0000256" key="11">
    <source>
        <dbReference type="ARBA" id="ARBA00023027"/>
    </source>
</evidence>
<comment type="similarity">
    <text evidence="2 16">Belongs to the complex I subunit 4 family.</text>
</comment>
<comment type="catalytic activity">
    <reaction evidence="15 16">
        <text>a ubiquinone + NADH + 5 H(+)(in) = a ubiquinol + NAD(+) + 4 H(+)(out)</text>
        <dbReference type="Rhea" id="RHEA:29091"/>
        <dbReference type="Rhea" id="RHEA-COMP:9565"/>
        <dbReference type="Rhea" id="RHEA-COMP:9566"/>
        <dbReference type="ChEBI" id="CHEBI:15378"/>
        <dbReference type="ChEBI" id="CHEBI:16389"/>
        <dbReference type="ChEBI" id="CHEBI:17976"/>
        <dbReference type="ChEBI" id="CHEBI:57540"/>
        <dbReference type="ChEBI" id="CHEBI:57945"/>
        <dbReference type="EC" id="7.1.1.2"/>
    </reaction>
</comment>
<comment type="subcellular location">
    <subcellularLocation>
        <location evidence="1 16">Mitochondrion membrane</location>
        <topology evidence="1 16">Multi-pass membrane protein</topology>
    </subcellularLocation>
</comment>
<evidence type="ECO:0000259" key="18">
    <source>
        <dbReference type="Pfam" id="PF01059"/>
    </source>
</evidence>
<dbReference type="NCBIfam" id="TIGR01972">
    <property type="entry name" value="NDH_I_M"/>
    <property type="match status" value="1"/>
</dbReference>
<dbReference type="InterPro" id="IPR000260">
    <property type="entry name" value="NADH4_N"/>
</dbReference>
<dbReference type="GO" id="GO:0048039">
    <property type="term" value="F:ubiquinone binding"/>
    <property type="evidence" value="ECO:0007669"/>
    <property type="project" value="TreeGrafter"/>
</dbReference>
<keyword evidence="13 16" id="KW-0496">Mitochondrion</keyword>
<evidence type="ECO:0000256" key="4">
    <source>
        <dbReference type="ARBA" id="ARBA00021006"/>
    </source>
</evidence>
<feature type="transmembrane region" description="Helical" evidence="16">
    <location>
        <begin position="31"/>
        <end position="50"/>
    </location>
</feature>
<keyword evidence="12 16" id="KW-0830">Ubiquinone</keyword>
<feature type="transmembrane region" description="Helical" evidence="16">
    <location>
        <begin position="445"/>
        <end position="469"/>
    </location>
</feature>
<dbReference type="PANTHER" id="PTHR43507">
    <property type="entry name" value="NADH-UBIQUINONE OXIDOREDUCTASE CHAIN 4"/>
    <property type="match status" value="1"/>
</dbReference>
<evidence type="ECO:0000256" key="2">
    <source>
        <dbReference type="ARBA" id="ARBA00009025"/>
    </source>
</evidence>
<evidence type="ECO:0000256" key="15">
    <source>
        <dbReference type="ARBA" id="ARBA00049551"/>
    </source>
</evidence>
<feature type="domain" description="NADH:quinone oxidoreductase/Mrp antiporter transmembrane" evidence="17">
    <location>
        <begin position="121"/>
        <end position="412"/>
    </location>
</feature>
<evidence type="ECO:0000256" key="8">
    <source>
        <dbReference type="ARBA" id="ARBA00022967"/>
    </source>
</evidence>
<protein>
    <recommendedName>
        <fullName evidence="4 16">NADH-ubiquinone oxidoreductase chain 4</fullName>
        <ecNumber evidence="3 16">7.1.1.2</ecNumber>
    </recommendedName>
</protein>
<evidence type="ECO:0000256" key="6">
    <source>
        <dbReference type="ARBA" id="ARBA00022660"/>
    </source>
</evidence>
<keyword evidence="8" id="KW-1278">Translocase</keyword>
<keyword evidence="10 16" id="KW-1133">Transmembrane helix</keyword>
<feature type="transmembrane region" description="Helical" evidence="16">
    <location>
        <begin position="203"/>
        <end position="225"/>
    </location>
</feature>
<evidence type="ECO:0000256" key="16">
    <source>
        <dbReference type="RuleBase" id="RU003297"/>
    </source>
</evidence>
<evidence type="ECO:0000256" key="9">
    <source>
        <dbReference type="ARBA" id="ARBA00022982"/>
    </source>
</evidence>
<dbReference type="PANTHER" id="PTHR43507:SF20">
    <property type="entry name" value="NADH-UBIQUINONE OXIDOREDUCTASE CHAIN 4"/>
    <property type="match status" value="1"/>
</dbReference>
<organism evidence="19">
    <name type="scientific">Echinocardium cordatum</name>
    <name type="common">Common heart urchin</name>
    <name type="synonym">Echinus cordatum</name>
    <dbReference type="NCBI Taxonomy" id="39298"/>
    <lineage>
        <taxon>Eukaryota</taxon>
        <taxon>Metazoa</taxon>
        <taxon>Echinodermata</taxon>
        <taxon>Eleutherozoa</taxon>
        <taxon>Echinozoa</taxon>
        <taxon>Echinoidea</taxon>
        <taxon>Euechinoidea</taxon>
        <taxon>Atelostomata</taxon>
        <taxon>Spatangoida</taxon>
        <taxon>Loveniidae</taxon>
        <taxon>Echinocardium</taxon>
    </lineage>
</organism>
<feature type="transmembrane region" description="Helical" evidence="16">
    <location>
        <begin position="70"/>
        <end position="87"/>
    </location>
</feature>
<keyword evidence="7 16" id="KW-0812">Transmembrane</keyword>
<dbReference type="Pfam" id="PF01059">
    <property type="entry name" value="Oxidored_q5_N"/>
    <property type="match status" value="1"/>
</dbReference>
<evidence type="ECO:0000313" key="19">
    <source>
        <dbReference type="EMBL" id="CBH40173.1"/>
    </source>
</evidence>
<feature type="transmembrane region" description="Helical" evidence="16">
    <location>
        <begin position="125"/>
        <end position="146"/>
    </location>
</feature>
<keyword evidence="9 16" id="KW-0249">Electron transport</keyword>
<feature type="transmembrane region" description="Helical" evidence="16">
    <location>
        <begin position="401"/>
        <end position="424"/>
    </location>
</feature>
<dbReference type="EMBL" id="FN562581">
    <property type="protein sequence ID" value="CBH40173.1"/>
    <property type="molecule type" value="Genomic_DNA"/>
</dbReference>
<keyword evidence="6 16" id="KW-0679">Respiratory chain</keyword>
<keyword evidence="5 16" id="KW-0813">Transport</keyword>
<feature type="transmembrane region" description="Helical" evidence="16">
    <location>
        <begin position="360"/>
        <end position="381"/>
    </location>
</feature>
<evidence type="ECO:0000259" key="17">
    <source>
        <dbReference type="Pfam" id="PF00361"/>
    </source>
</evidence>
<feature type="domain" description="NADH:ubiquinone oxidoreductase chain 4 N-terminal" evidence="18">
    <location>
        <begin position="9"/>
        <end position="118"/>
    </location>
</feature>
<evidence type="ECO:0000256" key="14">
    <source>
        <dbReference type="ARBA" id="ARBA00023136"/>
    </source>
</evidence>
<evidence type="ECO:0000256" key="13">
    <source>
        <dbReference type="ARBA" id="ARBA00023128"/>
    </source>
</evidence>
<feature type="transmembrane region" description="Helical" evidence="16">
    <location>
        <begin position="99"/>
        <end position="119"/>
    </location>
</feature>
<dbReference type="GO" id="GO:0008137">
    <property type="term" value="F:NADH dehydrogenase (ubiquinone) activity"/>
    <property type="evidence" value="ECO:0007669"/>
    <property type="project" value="UniProtKB-UniRule"/>
</dbReference>
<gene>
    <name evidence="19" type="primary">NADH4</name>
</gene>
<dbReference type="GO" id="GO:0031966">
    <property type="term" value="C:mitochondrial membrane"/>
    <property type="evidence" value="ECO:0007669"/>
    <property type="project" value="UniProtKB-SubCell"/>
</dbReference>
<sequence length="470" mass="51584">MGRINYIIMITLLFLLTGVIIATFIVPSNKLWAATISQSVIVSIVALALINNHWVSSWHNVSFILGSDSISAPLIVLSCWLAPLSLLANKSSLSNNPPLNQRTFIALVLVITTALVITFSSLELILFYVAFETTLIPTLILITRWGAQMERFQAGLYFIFYTLVGSLPLLISLLAIYFSSLTLTLTNAELIWSPDYSIDSLNIWWALSIVAFLIKMPIYGFHLWLPKAHVEAPVAGSMILAAILLKLGGYGLMRLISLFSTVSANSLSLVLIIFCSWGALVTSIICVRQTDLKALIAYSSVGHMSIVAAGIFSQTPWGMNGALVLMIAHGLVSSALFSLANTIYERNGTRTLAITRGFKLILPLSTIWWLLMCASNLGLPPSPNLIGEIMILTSLISWSPWLFPILGLATVFGAIYSLMVFQLSQQGPPTSYLANVPLSFTREHLLAFLHLFPLILIIINPTSSLIIWLK</sequence>
<dbReference type="EC" id="7.1.1.2" evidence="3 16"/>
<feature type="transmembrane region" description="Helical" evidence="16">
    <location>
        <begin position="294"/>
        <end position="313"/>
    </location>
</feature>
<evidence type="ECO:0000256" key="1">
    <source>
        <dbReference type="ARBA" id="ARBA00004225"/>
    </source>
</evidence>
<dbReference type="Pfam" id="PF00361">
    <property type="entry name" value="Proton_antipo_M"/>
    <property type="match status" value="1"/>
</dbReference>
<dbReference type="GO" id="GO:0003954">
    <property type="term" value="F:NADH dehydrogenase activity"/>
    <property type="evidence" value="ECO:0007669"/>
    <property type="project" value="TreeGrafter"/>
</dbReference>
<dbReference type="InterPro" id="IPR003918">
    <property type="entry name" value="NADH_UbQ_OxRdtase"/>
</dbReference>
<geneLocation type="mitochondrion" evidence="19"/>
<feature type="transmembrane region" description="Helical" evidence="16">
    <location>
        <begin position="6"/>
        <end position="26"/>
    </location>
</feature>
<feature type="transmembrane region" description="Helical" evidence="16">
    <location>
        <begin position="158"/>
        <end position="183"/>
    </location>
</feature>
<dbReference type="GO" id="GO:0042773">
    <property type="term" value="P:ATP synthesis coupled electron transport"/>
    <property type="evidence" value="ECO:0007669"/>
    <property type="project" value="InterPro"/>
</dbReference>
<dbReference type="PRINTS" id="PR01437">
    <property type="entry name" value="NUOXDRDTASE4"/>
</dbReference>
<keyword evidence="11 16" id="KW-0520">NAD</keyword>